<comment type="caution">
    <text evidence="2">The sequence shown here is derived from an EMBL/GenBank/DDBJ whole genome shotgun (WGS) entry which is preliminary data.</text>
</comment>
<dbReference type="InterPro" id="IPR036390">
    <property type="entry name" value="WH_DNA-bd_sf"/>
</dbReference>
<dbReference type="EMBL" id="JACBXS010000018">
    <property type="protein sequence ID" value="NYS25329.1"/>
    <property type="molecule type" value="Genomic_DNA"/>
</dbReference>
<keyword evidence="3" id="KW-1185">Reference proteome</keyword>
<organism evidence="2 3">
    <name type="scientific">Rhabdonatronobacter sediminivivens</name>
    <dbReference type="NCBI Taxonomy" id="2743469"/>
    <lineage>
        <taxon>Bacteria</taxon>
        <taxon>Pseudomonadati</taxon>
        <taxon>Pseudomonadota</taxon>
        <taxon>Alphaproteobacteria</taxon>
        <taxon>Rhodobacterales</taxon>
        <taxon>Paracoccaceae</taxon>
        <taxon>Rhabdonatronobacter</taxon>
    </lineage>
</organism>
<dbReference type="AlphaFoldDB" id="A0A7Z0HZT5"/>
<dbReference type="SUPFAM" id="SSF46785">
    <property type="entry name" value="Winged helix' DNA-binding domain"/>
    <property type="match status" value="1"/>
</dbReference>
<gene>
    <name evidence="2" type="ORF">HUK65_10025</name>
</gene>
<feature type="region of interest" description="Disordered" evidence="1">
    <location>
        <begin position="1"/>
        <end position="50"/>
    </location>
</feature>
<evidence type="ECO:0000313" key="3">
    <source>
        <dbReference type="Proteomes" id="UP000529417"/>
    </source>
</evidence>
<evidence type="ECO:0000256" key="1">
    <source>
        <dbReference type="SAM" id="MobiDB-lite"/>
    </source>
</evidence>
<proteinExistence type="predicted"/>
<evidence type="ECO:0000313" key="2">
    <source>
        <dbReference type="EMBL" id="NYS25329.1"/>
    </source>
</evidence>
<dbReference type="Proteomes" id="UP000529417">
    <property type="component" value="Unassembled WGS sequence"/>
</dbReference>
<feature type="compositionally biased region" description="Basic and acidic residues" evidence="1">
    <location>
        <begin position="41"/>
        <end position="50"/>
    </location>
</feature>
<evidence type="ECO:0008006" key="4">
    <source>
        <dbReference type="Google" id="ProtNLM"/>
    </source>
</evidence>
<sequence>MARNPTDWNADFAPQDEADLWFLPAPPEDDPGPLPPLPRAPRTDPAHPEDWAQAEAAQAAALARVAARLGALDDRLHQGPEGWRHRLALLEAADLSWFSGDRVAPDRLALWVGLRLAGVQTDAAALARVGWAVRRLSGGPGPDMDSETALAGFLGRHDPDTPGPEVAPDSLRTRSAAWLEALRTAEALHPITRACMGYHLWALAGLGQPGDRLEAAVTAARLAATAGLHGGAGAVFAPLALGGARGLRASGAPAARLEAWLSGMEAATLAALRALDQVAEWSARAQRVMAPLSGRTPPALARVLAEWPLVSAPMAEALTGASRAAVQRNLAWMEARGLITEVTGQGRFRMWRAALQRQR</sequence>
<reference evidence="2 3" key="1">
    <citation type="journal article" date="2000" name="Arch. Microbiol.">
        <title>Rhodobaca bogoriensis gen. nov. and sp. nov., an alkaliphilic purple nonsulfur bacterium from African Rift Valley soda lakes.</title>
        <authorList>
            <person name="Milford A.D."/>
            <person name="Achenbach L.A."/>
            <person name="Jung D.O."/>
            <person name="Madigan M.T."/>
        </authorList>
    </citation>
    <scope>NUCLEOTIDE SEQUENCE [LARGE SCALE GENOMIC DNA]</scope>
    <source>
        <strain evidence="2 3">2376</strain>
    </source>
</reference>
<dbReference type="RefSeq" id="WP_179906036.1">
    <property type="nucleotide sequence ID" value="NZ_JACBXS010000018.1"/>
</dbReference>
<protein>
    <recommendedName>
        <fullName evidence="4">HTH DNA binding domain-containing protein</fullName>
    </recommendedName>
</protein>
<name>A0A7Z0HZT5_9RHOB</name>
<accession>A0A7Z0HZT5</accession>